<sequence>MVTLAICTGPWKAAKIMWFFGVILKETDALSKDGFVLEQDGQVTYKENAFLMGVTGGVPGIAEIMGHPGKYQIIV</sequence>
<reference evidence="1" key="1">
    <citation type="submission" date="2020-12" db="EMBL/GenBank/DDBJ databases">
        <title>Metabolic potential, ecology and presence of endohyphal bacteria is reflected in genomic diversity of Mucoromycotina.</title>
        <authorList>
            <person name="Muszewska A."/>
            <person name="Okrasinska A."/>
            <person name="Steczkiewicz K."/>
            <person name="Drgas O."/>
            <person name="Orlowska M."/>
            <person name="Perlinska-Lenart U."/>
            <person name="Aleksandrzak-Piekarczyk T."/>
            <person name="Szatraj K."/>
            <person name="Zielenkiewicz U."/>
            <person name="Pilsyk S."/>
            <person name="Malc E."/>
            <person name="Mieczkowski P."/>
            <person name="Kruszewska J.S."/>
            <person name="Biernat P."/>
            <person name="Pawlowska J."/>
        </authorList>
    </citation>
    <scope>NUCLEOTIDE SEQUENCE</scope>
    <source>
        <strain evidence="1">CBS 226.32</strain>
    </source>
</reference>
<name>A0A8H7UY38_9FUNG</name>
<keyword evidence="2" id="KW-1185">Reference proteome</keyword>
<organism evidence="1 2">
    <name type="scientific">Mucor plumbeus</name>
    <dbReference type="NCBI Taxonomy" id="97098"/>
    <lineage>
        <taxon>Eukaryota</taxon>
        <taxon>Fungi</taxon>
        <taxon>Fungi incertae sedis</taxon>
        <taxon>Mucoromycota</taxon>
        <taxon>Mucoromycotina</taxon>
        <taxon>Mucoromycetes</taxon>
        <taxon>Mucorales</taxon>
        <taxon>Mucorineae</taxon>
        <taxon>Mucoraceae</taxon>
        <taxon>Mucor</taxon>
    </lineage>
</organism>
<dbReference type="Proteomes" id="UP000650833">
    <property type="component" value="Unassembled WGS sequence"/>
</dbReference>
<proteinExistence type="predicted"/>
<evidence type="ECO:0000313" key="1">
    <source>
        <dbReference type="EMBL" id="KAG2198367.1"/>
    </source>
</evidence>
<gene>
    <name evidence="1" type="ORF">INT46_005428</name>
</gene>
<accession>A0A8H7UY38</accession>
<evidence type="ECO:0000313" key="2">
    <source>
        <dbReference type="Proteomes" id="UP000650833"/>
    </source>
</evidence>
<dbReference type="AlphaFoldDB" id="A0A8H7UY38"/>
<dbReference type="EMBL" id="JAEPRC010000389">
    <property type="protein sequence ID" value="KAG2198367.1"/>
    <property type="molecule type" value="Genomic_DNA"/>
</dbReference>
<protein>
    <submittedName>
        <fullName evidence="1">Uncharacterized protein</fullName>
    </submittedName>
</protein>
<comment type="caution">
    <text evidence="1">The sequence shown here is derived from an EMBL/GenBank/DDBJ whole genome shotgun (WGS) entry which is preliminary data.</text>
</comment>